<dbReference type="HOGENOM" id="CLU_033465_6_2_1"/>
<evidence type="ECO:0000256" key="3">
    <source>
        <dbReference type="ARBA" id="ARBA00022989"/>
    </source>
</evidence>
<sequence>MSSLPRNPNPNPPDGETSVNIYGYTPWIALCIFSVAFFGVALFVHAGYAVYAARRRKKLSTASFDDQQETKHLDAEPDGSLNGGVATFEVLFSVGCALEVVGYAFRTASSRNPFVLTSFILNYFMIVVAPVFFSASQYYCLSLLLQRHSSYAELLPLSGKAIIAIFVTADVVTIVMQIAGAALVGVAESDRASGKVPPLTPTQANDILRAGLAVQVFSITIFLLLLSVLLYKVARRGLINAASPDAWRRRAVLAVLAFSTFFIYLRTVFRLAEAASGVTSGISLNQPLFVALETVPVFVAVLLWTVLPLHVLLR</sequence>
<organism evidence="5 6">
    <name type="scientific">Pseudozyma antarctica</name>
    <name type="common">Yeast</name>
    <name type="synonym">Candida antarctica</name>
    <dbReference type="NCBI Taxonomy" id="84753"/>
    <lineage>
        <taxon>Eukaryota</taxon>
        <taxon>Fungi</taxon>
        <taxon>Dikarya</taxon>
        <taxon>Basidiomycota</taxon>
        <taxon>Ustilaginomycotina</taxon>
        <taxon>Ustilaginomycetes</taxon>
        <taxon>Ustilaginales</taxon>
        <taxon>Ustilaginaceae</taxon>
        <taxon>Moesziomyces</taxon>
    </lineage>
</organism>
<dbReference type="InterPro" id="IPR007568">
    <property type="entry name" value="RTA1"/>
</dbReference>
<keyword evidence="6" id="KW-1185">Reference proteome</keyword>
<dbReference type="GO" id="GO:0016020">
    <property type="term" value="C:membrane"/>
    <property type="evidence" value="ECO:0007669"/>
    <property type="project" value="UniProtKB-SubCell"/>
</dbReference>
<evidence type="ECO:0000256" key="2">
    <source>
        <dbReference type="ARBA" id="ARBA00022692"/>
    </source>
</evidence>
<keyword evidence="2" id="KW-0812">Transmembrane</keyword>
<dbReference type="AlphaFoldDB" id="A0A081CNU8"/>
<evidence type="ECO:0000256" key="4">
    <source>
        <dbReference type="ARBA" id="ARBA00023136"/>
    </source>
</evidence>
<protein>
    <submittedName>
        <fullName evidence="5">RTA1 domain-containing protein</fullName>
    </submittedName>
</protein>
<dbReference type="PANTHER" id="PTHR31465">
    <property type="entry name" value="PROTEIN RTA1-RELATED"/>
    <property type="match status" value="1"/>
</dbReference>
<dbReference type="Pfam" id="PF04479">
    <property type="entry name" value="RTA1"/>
    <property type="match status" value="1"/>
</dbReference>
<proteinExistence type="predicted"/>
<keyword evidence="3" id="KW-1133">Transmembrane helix</keyword>
<evidence type="ECO:0000313" key="5">
    <source>
        <dbReference type="EMBL" id="GAK68344.1"/>
    </source>
</evidence>
<dbReference type="EMBL" id="DF830138">
    <property type="protein sequence ID" value="GAK68344.1"/>
    <property type="molecule type" value="Genomic_DNA"/>
</dbReference>
<accession>A0A081CNU8</accession>
<evidence type="ECO:0000256" key="1">
    <source>
        <dbReference type="ARBA" id="ARBA00004141"/>
    </source>
</evidence>
<keyword evidence="4" id="KW-0472">Membrane</keyword>
<dbReference type="GeneID" id="26307389"/>
<dbReference type="Proteomes" id="UP000053758">
    <property type="component" value="Unassembled WGS sequence"/>
</dbReference>
<dbReference type="RefSeq" id="XP_014653459.1">
    <property type="nucleotide sequence ID" value="XM_014797973.1"/>
</dbReference>
<dbReference type="OrthoDB" id="3358017at2759"/>
<name>A0A081CNU8_PSEA2</name>
<reference evidence="6" key="1">
    <citation type="journal article" date="2014" name="Genome Announc.">
        <title>Draft Genome Sequence of the Yeast Pseudozyma antarctica Type Strain JCM10317, a Producer of the Glycolipid Biosurfactants, Mannosylerythritol Lipids.</title>
        <authorList>
            <person name="Saika A."/>
            <person name="Koike H."/>
            <person name="Hori T."/>
            <person name="Fukuoka T."/>
            <person name="Sato S."/>
            <person name="Habe H."/>
            <person name="Kitamoto D."/>
            <person name="Morita T."/>
        </authorList>
    </citation>
    <scope>NUCLEOTIDE SEQUENCE [LARGE SCALE GENOMIC DNA]</scope>
    <source>
        <strain evidence="6">JCM 10317</strain>
    </source>
</reference>
<gene>
    <name evidence="5" type="ORF">PAN0_071c6590</name>
</gene>
<evidence type="ECO:0000313" key="6">
    <source>
        <dbReference type="Proteomes" id="UP000053758"/>
    </source>
</evidence>
<dbReference type="PANTHER" id="PTHR31465:SF1">
    <property type="entry name" value="PROTEIN RTA1-RELATED"/>
    <property type="match status" value="1"/>
</dbReference>
<comment type="subcellular location">
    <subcellularLocation>
        <location evidence="1">Membrane</location>
        <topology evidence="1">Multi-pass membrane protein</topology>
    </subcellularLocation>
</comment>